<sequence>MRERIVMFPLQTVAVCFFMPVSVRPREVDVQMDIDDHETPTSENTRPSRRFGAAFRLPETEAAAGATGFDPFAASADGVDDADLYN</sequence>
<proteinExistence type="predicted"/>
<keyword evidence="3" id="KW-1185">Reference proteome</keyword>
<feature type="region of interest" description="Disordered" evidence="1">
    <location>
        <begin position="67"/>
        <end position="86"/>
    </location>
</feature>
<accession>A0A9K3J2L8</accession>
<organism evidence="2 3">
    <name type="scientific">Helianthus annuus</name>
    <name type="common">Common sunflower</name>
    <dbReference type="NCBI Taxonomy" id="4232"/>
    <lineage>
        <taxon>Eukaryota</taxon>
        <taxon>Viridiplantae</taxon>
        <taxon>Streptophyta</taxon>
        <taxon>Embryophyta</taxon>
        <taxon>Tracheophyta</taxon>
        <taxon>Spermatophyta</taxon>
        <taxon>Magnoliopsida</taxon>
        <taxon>eudicotyledons</taxon>
        <taxon>Gunneridae</taxon>
        <taxon>Pentapetalae</taxon>
        <taxon>asterids</taxon>
        <taxon>campanulids</taxon>
        <taxon>Asterales</taxon>
        <taxon>Asteraceae</taxon>
        <taxon>Asteroideae</taxon>
        <taxon>Heliantheae alliance</taxon>
        <taxon>Heliantheae</taxon>
        <taxon>Helianthus</taxon>
    </lineage>
</organism>
<evidence type="ECO:0000313" key="3">
    <source>
        <dbReference type="Proteomes" id="UP000215914"/>
    </source>
</evidence>
<reference evidence="2" key="2">
    <citation type="submission" date="2020-06" db="EMBL/GenBank/DDBJ databases">
        <title>Helianthus annuus Genome sequencing and assembly Release 2.</title>
        <authorList>
            <person name="Gouzy J."/>
            <person name="Langlade N."/>
            <person name="Munos S."/>
        </authorList>
    </citation>
    <scope>NUCLEOTIDE SEQUENCE</scope>
    <source>
        <tissue evidence="2">Leaves</tissue>
    </source>
</reference>
<name>A0A9K3J2L8_HELAN</name>
<reference evidence="2" key="1">
    <citation type="journal article" date="2017" name="Nature">
        <title>The sunflower genome provides insights into oil metabolism, flowering and Asterid evolution.</title>
        <authorList>
            <person name="Badouin H."/>
            <person name="Gouzy J."/>
            <person name="Grassa C.J."/>
            <person name="Murat F."/>
            <person name="Staton S.E."/>
            <person name="Cottret L."/>
            <person name="Lelandais-Briere C."/>
            <person name="Owens G.L."/>
            <person name="Carrere S."/>
            <person name="Mayjonade B."/>
            <person name="Legrand L."/>
            <person name="Gill N."/>
            <person name="Kane N.C."/>
            <person name="Bowers J.E."/>
            <person name="Hubner S."/>
            <person name="Bellec A."/>
            <person name="Berard A."/>
            <person name="Berges H."/>
            <person name="Blanchet N."/>
            <person name="Boniface M.C."/>
            <person name="Brunel D."/>
            <person name="Catrice O."/>
            <person name="Chaidir N."/>
            <person name="Claudel C."/>
            <person name="Donnadieu C."/>
            <person name="Faraut T."/>
            <person name="Fievet G."/>
            <person name="Helmstetter N."/>
            <person name="King M."/>
            <person name="Knapp S.J."/>
            <person name="Lai Z."/>
            <person name="Le Paslier M.C."/>
            <person name="Lippi Y."/>
            <person name="Lorenzon L."/>
            <person name="Mandel J.R."/>
            <person name="Marage G."/>
            <person name="Marchand G."/>
            <person name="Marquand E."/>
            <person name="Bret-Mestries E."/>
            <person name="Morien E."/>
            <person name="Nambeesan S."/>
            <person name="Nguyen T."/>
            <person name="Pegot-Espagnet P."/>
            <person name="Pouilly N."/>
            <person name="Raftis F."/>
            <person name="Sallet E."/>
            <person name="Schiex T."/>
            <person name="Thomas J."/>
            <person name="Vandecasteele C."/>
            <person name="Vares D."/>
            <person name="Vear F."/>
            <person name="Vautrin S."/>
            <person name="Crespi M."/>
            <person name="Mangin B."/>
            <person name="Burke J.M."/>
            <person name="Salse J."/>
            <person name="Munos S."/>
            <person name="Vincourt P."/>
            <person name="Rieseberg L.H."/>
            <person name="Langlade N.B."/>
        </authorList>
    </citation>
    <scope>NUCLEOTIDE SEQUENCE</scope>
    <source>
        <tissue evidence="2">Leaves</tissue>
    </source>
</reference>
<dbReference type="Gramene" id="mRNA:HanXRQr2_Chr05g0231441">
    <property type="protein sequence ID" value="mRNA:HanXRQr2_Chr05g0231441"/>
    <property type="gene ID" value="HanXRQr2_Chr05g0231441"/>
</dbReference>
<dbReference type="AlphaFoldDB" id="A0A9K3J2L8"/>
<gene>
    <name evidence="2" type="ORF">HanXRQr2_Chr05g0231441</name>
</gene>
<dbReference type="EMBL" id="MNCJ02000320">
    <property type="protein sequence ID" value="KAF5807242.1"/>
    <property type="molecule type" value="Genomic_DNA"/>
</dbReference>
<dbReference type="Proteomes" id="UP000215914">
    <property type="component" value="Unassembled WGS sequence"/>
</dbReference>
<protein>
    <submittedName>
        <fullName evidence="2">Uncharacterized protein</fullName>
    </submittedName>
</protein>
<evidence type="ECO:0000256" key="1">
    <source>
        <dbReference type="SAM" id="MobiDB-lite"/>
    </source>
</evidence>
<evidence type="ECO:0000313" key="2">
    <source>
        <dbReference type="EMBL" id="KAF5807242.1"/>
    </source>
</evidence>
<comment type="caution">
    <text evidence="2">The sequence shown here is derived from an EMBL/GenBank/DDBJ whole genome shotgun (WGS) entry which is preliminary data.</text>
</comment>